<evidence type="ECO:0000313" key="3">
    <source>
        <dbReference type="EMBL" id="PWW31342.1"/>
    </source>
</evidence>
<evidence type="ECO:0000256" key="1">
    <source>
        <dbReference type="SAM" id="MobiDB-lite"/>
    </source>
</evidence>
<evidence type="ECO:0000313" key="4">
    <source>
        <dbReference type="Proteomes" id="UP000247150"/>
    </source>
</evidence>
<keyword evidence="2" id="KW-0732">Signal</keyword>
<dbReference type="EMBL" id="QGTW01000002">
    <property type="protein sequence ID" value="PWW31342.1"/>
    <property type="molecule type" value="Genomic_DNA"/>
</dbReference>
<protein>
    <submittedName>
        <fullName evidence="3">Uncharacterized protein</fullName>
    </submittedName>
</protein>
<reference evidence="3 4" key="1">
    <citation type="submission" date="2018-05" db="EMBL/GenBank/DDBJ databases">
        <title>Freshwater and sediment microbial communities from various areas in North America, analyzing microbe dynamics in response to fracking.</title>
        <authorList>
            <person name="Lamendella R."/>
        </authorList>
    </citation>
    <scope>NUCLEOTIDE SEQUENCE [LARGE SCALE GENOMIC DNA]</scope>
    <source>
        <strain evidence="3 4">15_TX</strain>
    </source>
</reference>
<name>A0A2V3A3Q9_9BACI</name>
<feature type="compositionally biased region" description="Polar residues" evidence="1">
    <location>
        <begin position="179"/>
        <end position="198"/>
    </location>
</feature>
<dbReference type="OrthoDB" id="9936108at2"/>
<feature type="region of interest" description="Disordered" evidence="1">
    <location>
        <begin position="119"/>
        <end position="243"/>
    </location>
</feature>
<gene>
    <name evidence="3" type="ORF">DFO73_102338</name>
</gene>
<accession>A0A2V3A3Q9</accession>
<evidence type="ECO:0000256" key="2">
    <source>
        <dbReference type="SAM" id="SignalP"/>
    </source>
</evidence>
<feature type="chain" id="PRO_5016039275" evidence="2">
    <location>
        <begin position="24"/>
        <end position="295"/>
    </location>
</feature>
<proteinExistence type="predicted"/>
<feature type="signal peptide" evidence="2">
    <location>
        <begin position="1"/>
        <end position="23"/>
    </location>
</feature>
<comment type="caution">
    <text evidence="3">The sequence shown here is derived from an EMBL/GenBank/DDBJ whole genome shotgun (WGS) entry which is preliminary data.</text>
</comment>
<dbReference type="RefSeq" id="WP_110063872.1">
    <property type="nucleotide sequence ID" value="NZ_QGTW01000002.1"/>
</dbReference>
<feature type="compositionally biased region" description="Basic and acidic residues" evidence="1">
    <location>
        <begin position="136"/>
        <end position="178"/>
    </location>
</feature>
<dbReference type="AlphaFoldDB" id="A0A2V3A3Q9"/>
<dbReference type="Proteomes" id="UP000247150">
    <property type="component" value="Unassembled WGS sequence"/>
</dbReference>
<organism evidence="3 4">
    <name type="scientific">Cytobacillus oceanisediminis</name>
    <dbReference type="NCBI Taxonomy" id="665099"/>
    <lineage>
        <taxon>Bacteria</taxon>
        <taxon>Bacillati</taxon>
        <taxon>Bacillota</taxon>
        <taxon>Bacilli</taxon>
        <taxon>Bacillales</taxon>
        <taxon>Bacillaceae</taxon>
        <taxon>Cytobacillus</taxon>
    </lineage>
</organism>
<sequence length="295" mass="31416">MKHRLFYLFSFIFVMSLPGYASADSGLLSDAAEADGTAVLEDQEQSGLKNSTEESTAAVNKELEDFVSTHDKAVSEAVESLSENISSSASTPAAKVDILEEGDLVKAVTPTASLQDIKAAAEAEDPAPSAGVLKEPVIKAETSEKEASVSKRSNAKPESERPFPLEDTKKFTISKKETPFNNEETLFQHNSKPTGKQSSKPKRNADQGSNSSSLLPDKKMPVMDIIIPSNGGPGSPSSSQAGSSVSAFTYIPGILPSTIKDLTSPSMGGSSHVRQFFDQWVNAPPSRPPEFSSFL</sequence>